<name>A0A0K2VJ92_LEPSM</name>
<proteinExistence type="predicted"/>
<dbReference type="EMBL" id="HACA01032695">
    <property type="protein sequence ID" value="CDW50056.1"/>
    <property type="molecule type" value="Transcribed_RNA"/>
</dbReference>
<protein>
    <submittedName>
        <fullName evidence="1">Uncharacterized protein</fullName>
    </submittedName>
</protein>
<accession>A0A0K2VJ92</accession>
<sequence length="60" mass="6378">MAFEASSIFCLRMGSPISKSAASFILRITSSSICIVLTIVPSCTSVNLIISEKGRPFAHS</sequence>
<organism evidence="1">
    <name type="scientific">Lepeophtheirus salmonis</name>
    <name type="common">Salmon louse</name>
    <name type="synonym">Caligus salmonis</name>
    <dbReference type="NCBI Taxonomy" id="72036"/>
    <lineage>
        <taxon>Eukaryota</taxon>
        <taxon>Metazoa</taxon>
        <taxon>Ecdysozoa</taxon>
        <taxon>Arthropoda</taxon>
        <taxon>Crustacea</taxon>
        <taxon>Multicrustacea</taxon>
        <taxon>Hexanauplia</taxon>
        <taxon>Copepoda</taxon>
        <taxon>Siphonostomatoida</taxon>
        <taxon>Caligidae</taxon>
        <taxon>Lepeophtheirus</taxon>
    </lineage>
</organism>
<dbReference type="AlphaFoldDB" id="A0A0K2VJ92"/>
<evidence type="ECO:0000313" key="1">
    <source>
        <dbReference type="EMBL" id="CDW50056.1"/>
    </source>
</evidence>
<reference evidence="1" key="1">
    <citation type="submission" date="2014-05" db="EMBL/GenBank/DDBJ databases">
        <authorList>
            <person name="Chronopoulou M."/>
        </authorList>
    </citation>
    <scope>NUCLEOTIDE SEQUENCE</scope>
    <source>
        <tissue evidence="1">Whole organism</tissue>
    </source>
</reference>